<accession>A0A8J3GJZ3</accession>
<keyword evidence="3" id="KW-1185">Reference proteome</keyword>
<dbReference type="Proteomes" id="UP000630142">
    <property type="component" value="Unassembled WGS sequence"/>
</dbReference>
<gene>
    <name evidence="2" type="ORF">GCM10016234_14330</name>
</gene>
<evidence type="ECO:0000313" key="3">
    <source>
        <dbReference type="Proteomes" id="UP000630142"/>
    </source>
</evidence>
<evidence type="ECO:0000256" key="1">
    <source>
        <dbReference type="SAM" id="Phobius"/>
    </source>
</evidence>
<comment type="caution">
    <text evidence="2">The sequence shown here is derived from an EMBL/GenBank/DDBJ whole genome shotgun (WGS) entry which is preliminary data.</text>
</comment>
<proteinExistence type="predicted"/>
<dbReference type="AlphaFoldDB" id="A0A8J3GJZ3"/>
<keyword evidence="1" id="KW-0812">Transmembrane</keyword>
<keyword evidence="1" id="KW-0472">Membrane</keyword>
<keyword evidence="1" id="KW-1133">Transmembrane helix</keyword>
<reference evidence="2" key="1">
    <citation type="journal article" date="2014" name="Int. J. Syst. Evol. Microbiol.">
        <title>Complete genome sequence of Corynebacterium casei LMG S-19264T (=DSM 44701T), isolated from a smear-ripened cheese.</title>
        <authorList>
            <consortium name="US DOE Joint Genome Institute (JGI-PGF)"/>
            <person name="Walter F."/>
            <person name="Albersmeier A."/>
            <person name="Kalinowski J."/>
            <person name="Ruckert C."/>
        </authorList>
    </citation>
    <scope>NUCLEOTIDE SEQUENCE</scope>
    <source>
        <strain evidence="2">KCTC 42249</strain>
    </source>
</reference>
<evidence type="ECO:0000313" key="2">
    <source>
        <dbReference type="EMBL" id="GHD11322.1"/>
    </source>
</evidence>
<organism evidence="2 3">
    <name type="scientific">Tianweitania populi</name>
    <dbReference type="NCBI Taxonomy" id="1607949"/>
    <lineage>
        <taxon>Bacteria</taxon>
        <taxon>Pseudomonadati</taxon>
        <taxon>Pseudomonadota</taxon>
        <taxon>Alphaproteobacteria</taxon>
        <taxon>Hyphomicrobiales</taxon>
        <taxon>Phyllobacteriaceae</taxon>
        <taxon>Tianweitania</taxon>
    </lineage>
</organism>
<protein>
    <submittedName>
        <fullName evidence="2">Uncharacterized protein</fullName>
    </submittedName>
</protein>
<name>A0A8J3GJZ3_9HYPH</name>
<feature type="transmembrane region" description="Helical" evidence="1">
    <location>
        <begin position="306"/>
        <end position="327"/>
    </location>
</feature>
<sequence length="361" mass="38424">MLLAFVAALASGLESLPQALMAVRVVRVAFDPVAQTRIELEAVPSEQILVNARQAFAEGDGELAASYLVLADQRTLTVPDDLRQAVADAIAFDVADFSGDVWAGFVHGEATTPAGFAAALALDLTAIGDVKDLVVQAAAYPDHDILIMSLASIGLALTGASVVSVGAATPAKLGASTLKIARKARLLHPRFVTVMARELRGALKIGKVEEAATALRRLDFTTARRAAAESLDGTVLARLQDSAVDLGRVGRRQGVRGTLETLALVDEPVRLRRLAAISEQFGSGYRAVIRVVPDAGRVAARLVKPLFRLTELLGSALLWLLTILLFLRRSVLVIARAIATAVPPYPRRRRRIVPATPITLM</sequence>
<dbReference type="EMBL" id="BMZQ01000001">
    <property type="protein sequence ID" value="GHD11322.1"/>
    <property type="molecule type" value="Genomic_DNA"/>
</dbReference>
<reference evidence="2" key="2">
    <citation type="submission" date="2020-09" db="EMBL/GenBank/DDBJ databases">
        <authorList>
            <person name="Sun Q."/>
            <person name="Kim S."/>
        </authorList>
    </citation>
    <scope>NUCLEOTIDE SEQUENCE</scope>
    <source>
        <strain evidence="2">KCTC 42249</strain>
    </source>
</reference>